<keyword evidence="5 9" id="KW-0812">Transmembrane</keyword>
<keyword evidence="6 9" id="KW-1133">Transmembrane helix</keyword>
<dbReference type="Proteomes" id="UP000078287">
    <property type="component" value="Unassembled WGS sequence"/>
</dbReference>
<dbReference type="PANTHER" id="PTHR35011:SF4">
    <property type="entry name" value="SLL1102 PROTEIN"/>
    <property type="match status" value="1"/>
</dbReference>
<evidence type="ECO:0000313" key="12">
    <source>
        <dbReference type="Proteomes" id="UP000078287"/>
    </source>
</evidence>
<keyword evidence="2" id="KW-0813">Transport</keyword>
<keyword evidence="12" id="KW-1185">Reference proteome</keyword>
<evidence type="ECO:0000256" key="3">
    <source>
        <dbReference type="ARBA" id="ARBA00022475"/>
    </source>
</evidence>
<evidence type="ECO:0000259" key="10">
    <source>
        <dbReference type="Pfam" id="PF04290"/>
    </source>
</evidence>
<dbReference type="Pfam" id="PF04290">
    <property type="entry name" value="DctQ"/>
    <property type="match status" value="1"/>
</dbReference>
<evidence type="ECO:0000256" key="4">
    <source>
        <dbReference type="ARBA" id="ARBA00022519"/>
    </source>
</evidence>
<dbReference type="AlphaFoldDB" id="A0A178ME92"/>
<dbReference type="RefSeq" id="WP_066784799.1">
    <property type="nucleotide sequence ID" value="NZ_LWQS01000039.1"/>
</dbReference>
<dbReference type="InterPro" id="IPR007387">
    <property type="entry name" value="TRAP_DctQ"/>
</dbReference>
<evidence type="ECO:0000313" key="11">
    <source>
        <dbReference type="EMBL" id="OAN47102.1"/>
    </source>
</evidence>
<evidence type="ECO:0000256" key="7">
    <source>
        <dbReference type="ARBA" id="ARBA00023136"/>
    </source>
</evidence>
<gene>
    <name evidence="11" type="ORF">A6A03_10780</name>
</gene>
<name>A0A178ME92_9CHLR</name>
<keyword evidence="4" id="KW-0997">Cell inner membrane</keyword>
<dbReference type="OrthoDB" id="9795655at2"/>
<dbReference type="PANTHER" id="PTHR35011">
    <property type="entry name" value="2,3-DIKETO-L-GULONATE TRAP TRANSPORTER SMALL PERMEASE PROTEIN YIAM"/>
    <property type="match status" value="1"/>
</dbReference>
<accession>A0A178ME92</accession>
<feature type="domain" description="Tripartite ATP-independent periplasmic transporters DctQ component" evidence="10">
    <location>
        <begin position="30"/>
        <end position="164"/>
    </location>
</feature>
<sequence>MQALLRLSRIIDTFTEWVGRLAYILVPVVVGVGVWNVANRYVGRAIGRTLGSNFYIEAQWYIFSMIFLLGAAYALKHNEHVRVDVFYSNFSPKRKALVNLLGTLFFLLPFCGLLIYFGWPYVEQSWRIRENSPDPGGLPRYIIKTFLIVSPILLIIQGISEAIKYFAAFRGVLDPSQVVVEEKETKL</sequence>
<dbReference type="EMBL" id="LWQS01000039">
    <property type="protein sequence ID" value="OAN47102.1"/>
    <property type="molecule type" value="Genomic_DNA"/>
</dbReference>
<evidence type="ECO:0000256" key="6">
    <source>
        <dbReference type="ARBA" id="ARBA00022989"/>
    </source>
</evidence>
<dbReference type="InterPro" id="IPR055348">
    <property type="entry name" value="DctQ"/>
</dbReference>
<evidence type="ECO:0000256" key="2">
    <source>
        <dbReference type="ARBA" id="ARBA00022448"/>
    </source>
</evidence>
<feature type="transmembrane region" description="Helical" evidence="9">
    <location>
        <begin position="21"/>
        <end position="38"/>
    </location>
</feature>
<proteinExistence type="inferred from homology"/>
<keyword evidence="3" id="KW-1003">Cell membrane</keyword>
<evidence type="ECO:0000256" key="8">
    <source>
        <dbReference type="ARBA" id="ARBA00038436"/>
    </source>
</evidence>
<evidence type="ECO:0000256" key="5">
    <source>
        <dbReference type="ARBA" id="ARBA00022692"/>
    </source>
</evidence>
<evidence type="ECO:0000256" key="1">
    <source>
        <dbReference type="ARBA" id="ARBA00004429"/>
    </source>
</evidence>
<organism evidence="11 12">
    <name type="scientific">Chloroflexus islandicus</name>
    <dbReference type="NCBI Taxonomy" id="1707952"/>
    <lineage>
        <taxon>Bacteria</taxon>
        <taxon>Bacillati</taxon>
        <taxon>Chloroflexota</taxon>
        <taxon>Chloroflexia</taxon>
        <taxon>Chloroflexales</taxon>
        <taxon>Chloroflexineae</taxon>
        <taxon>Chloroflexaceae</taxon>
        <taxon>Chloroflexus</taxon>
    </lineage>
</organism>
<protein>
    <submittedName>
        <fullName evidence="11">C4-dicarboxylate ABC transporter substrate-binding protein</fullName>
    </submittedName>
</protein>
<dbReference type="GO" id="GO:0005886">
    <property type="term" value="C:plasma membrane"/>
    <property type="evidence" value="ECO:0007669"/>
    <property type="project" value="UniProtKB-SubCell"/>
</dbReference>
<dbReference type="STRING" id="1707952.A6A03_10780"/>
<feature type="transmembrane region" description="Helical" evidence="9">
    <location>
        <begin position="141"/>
        <end position="160"/>
    </location>
</feature>
<evidence type="ECO:0000256" key="9">
    <source>
        <dbReference type="SAM" id="Phobius"/>
    </source>
</evidence>
<comment type="subcellular location">
    <subcellularLocation>
        <location evidence="1">Cell inner membrane</location>
        <topology evidence="1">Multi-pass membrane protein</topology>
    </subcellularLocation>
</comment>
<keyword evidence="7 9" id="KW-0472">Membrane</keyword>
<feature type="transmembrane region" description="Helical" evidence="9">
    <location>
        <begin position="58"/>
        <end position="75"/>
    </location>
</feature>
<comment type="similarity">
    <text evidence="8">Belongs to the TRAP transporter small permease family.</text>
</comment>
<comment type="caution">
    <text evidence="11">The sequence shown here is derived from an EMBL/GenBank/DDBJ whole genome shotgun (WGS) entry which is preliminary data.</text>
</comment>
<reference evidence="11 12" key="1">
    <citation type="submission" date="2016-04" db="EMBL/GenBank/DDBJ databases">
        <title>Chloroflexus islandicus sp. nov., a thermophilic filamentous anoxygenic phototrophic bacterium from geyser Strokkur (Iceland).</title>
        <authorList>
            <person name="Gaisin V.A."/>
            <person name="Kalashnikov A.M."/>
            <person name="Sukhacheva M.V."/>
            <person name="Grouzdev D.S."/>
            <person name="Ivanov T.M."/>
            <person name="Kuznetsov B."/>
            <person name="Gorlenko V.M."/>
        </authorList>
    </citation>
    <scope>NUCLEOTIDE SEQUENCE [LARGE SCALE GENOMIC DNA]</scope>
    <source>
        <strain evidence="12">isl-2</strain>
    </source>
</reference>
<feature type="transmembrane region" description="Helical" evidence="9">
    <location>
        <begin position="96"/>
        <end position="121"/>
    </location>
</feature>